<accession>A0ABS6UNE6</accession>
<dbReference type="SMART" id="SM00382">
    <property type="entry name" value="AAA"/>
    <property type="match status" value="2"/>
</dbReference>
<gene>
    <name evidence="9" type="primary">cydD</name>
    <name evidence="9" type="ORF">I4I81_05850</name>
</gene>
<keyword evidence="4 6" id="KW-0472">Membrane</keyword>
<sequence>MRPLDPRLLRHASAARRYVVLAAALSVATAGLVLVAAELLARAVEGAFLGGAGLDALAPLLLGLVVAVSARAVLAWAGEVAAHRASTDVIRQLRARLVEHVLALGPRHPDLPPTGELATLATRGLDGLEGYFSRYLPTLLVAATVPAAVAGRILFADPLSGLIVGLTVPLIPIFMILVGMHTGRSTRRQWRTLAVLGHHFLDLVAGMDVLVAFGRARRQSGRLRSLAEDYRQATLRTLRVAFLSALVLELLATLSVALVAVAIGLRLVEGHLDLVTALVVLILAPEVYLPLRAVGARFHDSAEGLAAAAEVFAVLETPTVGSGERIPAPDPSRVAVRLDGVVVEGRGGRVLDGLDLVLEPGTVLGVRGPSGSGKSTLVDLLLGLRRPDGGRVTVGGVDLADIDRDAWSRRVAWVPQRPVLVRGTVADNIRLGAPDAPEPRVAAAAAAAALDVPLDRRVGEDGVGMSTGQQRRVALARAVLADRPLLLLDEPTEGVDTDTEAAIVAALPGIAAGRTVVLVSHRPDVLAGCDRTVTVDAPQLPAPVTHPLSPQTPAAAPPAPEGPRPAPSPIGTPVRGALRWSLSAARDQRGRLALAALLGALALGCGVALTATSAWLISSAALHPPVLALMVAIVAVRAFGLGKGVLRYAERLVSHDAALRASSALRVRIWEALLRLGPAATARLRRGELLSRLISDVDAQQDLLVRVLLPAVAAAAVATGTAVGIGLLLPAAGLVVAIGLFVAGVLAPATTAWAAHHTERRAAAARGEVLARSVEIVEAAPDLIAFGAAGRFRDRLADADARLAALLRRAATARGLGAGIGVLAIGATSVAATAVGIAAVRAGTLPGPALAVLALTPLAMADVVAGLPDAAVRLLTALPAARRLAELEARPVAVADPAHPLDVAPPSGFTADGLAVRWPGAGRDAVHDVDLDLRGGTRLALTGPSGSGKSTVVAALLRTLDPSAGTLRADGHDVRGLAGDDVRHGIAWCGARTHLFDSTLRANLALAAPDATDAQLVAALGRARLGDWFAGLPDGLDTAVGEHGGAVSGGERQRIGITRALLAERNVLVLDEPTAHLDPATADALAAELLAVTEGRTALIVTHRPEQTPGLPEVRIGDRPLVPAR</sequence>
<feature type="transmembrane region" description="Helical" evidence="6">
    <location>
        <begin position="240"/>
        <end position="268"/>
    </location>
</feature>
<evidence type="ECO:0000256" key="1">
    <source>
        <dbReference type="ARBA" id="ARBA00004141"/>
    </source>
</evidence>
<dbReference type="PROSITE" id="PS50929">
    <property type="entry name" value="ABC_TM1F"/>
    <property type="match status" value="2"/>
</dbReference>
<reference evidence="9 10" key="1">
    <citation type="submission" date="2020-11" db="EMBL/GenBank/DDBJ databases">
        <title>Pseudonocardia abyssalis sp. nov. and Pseudonocardia oceani sp. nov., description and phylogenomic analysis of two novel actinomycetes isolated from the deep Southern Ocean.</title>
        <authorList>
            <person name="Parra J."/>
        </authorList>
    </citation>
    <scope>NUCLEOTIDE SEQUENCE [LARGE SCALE GENOMIC DNA]</scope>
    <source>
        <strain evidence="9 10">KRD-168</strain>
    </source>
</reference>
<evidence type="ECO:0000313" key="10">
    <source>
        <dbReference type="Proteomes" id="UP000694287"/>
    </source>
</evidence>
<dbReference type="InterPro" id="IPR003593">
    <property type="entry name" value="AAA+_ATPase"/>
</dbReference>
<dbReference type="Pfam" id="PF00005">
    <property type="entry name" value="ABC_tran"/>
    <property type="match status" value="2"/>
</dbReference>
<dbReference type="CDD" id="cd18584">
    <property type="entry name" value="ABC_6TM_AarD_CydD"/>
    <property type="match status" value="1"/>
</dbReference>
<dbReference type="InterPro" id="IPR014223">
    <property type="entry name" value="ABC_CydC/D"/>
</dbReference>
<feature type="domain" description="ABC transporter" evidence="7">
    <location>
        <begin position="336"/>
        <end position="562"/>
    </location>
</feature>
<protein>
    <submittedName>
        <fullName evidence="9">Thiol reductant ABC exporter subunit CydD</fullName>
    </submittedName>
</protein>
<evidence type="ECO:0000313" key="9">
    <source>
        <dbReference type="EMBL" id="MBW0133773.1"/>
    </source>
</evidence>
<feature type="transmembrane region" description="Helical" evidence="6">
    <location>
        <begin position="592"/>
        <end position="616"/>
    </location>
</feature>
<keyword evidence="2 6" id="KW-0812">Transmembrane</keyword>
<feature type="transmembrane region" description="Helical" evidence="6">
    <location>
        <begin position="135"/>
        <end position="155"/>
    </location>
</feature>
<feature type="domain" description="ABC transporter" evidence="7">
    <location>
        <begin position="909"/>
        <end position="1124"/>
    </location>
</feature>
<keyword evidence="10" id="KW-1185">Reference proteome</keyword>
<dbReference type="NCBIfam" id="TIGR02857">
    <property type="entry name" value="CydD"/>
    <property type="match status" value="1"/>
</dbReference>
<dbReference type="NCBIfam" id="TIGR02868">
    <property type="entry name" value="CydC"/>
    <property type="match status" value="1"/>
</dbReference>
<evidence type="ECO:0000259" key="7">
    <source>
        <dbReference type="PROSITE" id="PS50893"/>
    </source>
</evidence>
<comment type="subcellular location">
    <subcellularLocation>
        <location evidence="1">Membrane</location>
        <topology evidence="1">Multi-pass membrane protein</topology>
    </subcellularLocation>
</comment>
<feature type="transmembrane region" description="Helical" evidence="6">
    <location>
        <begin position="622"/>
        <end position="642"/>
    </location>
</feature>
<dbReference type="Pfam" id="PF00664">
    <property type="entry name" value="ABC_membrane"/>
    <property type="match status" value="2"/>
</dbReference>
<dbReference type="InterPro" id="IPR011527">
    <property type="entry name" value="ABC1_TM_dom"/>
</dbReference>
<dbReference type="EMBL" id="JADQDK010000001">
    <property type="protein sequence ID" value="MBW0133773.1"/>
    <property type="molecule type" value="Genomic_DNA"/>
</dbReference>
<organism evidence="9 10">
    <name type="scientific">Pseudonocardia abyssalis</name>
    <dbReference type="NCBI Taxonomy" id="2792008"/>
    <lineage>
        <taxon>Bacteria</taxon>
        <taxon>Bacillati</taxon>
        <taxon>Actinomycetota</taxon>
        <taxon>Actinomycetes</taxon>
        <taxon>Pseudonocardiales</taxon>
        <taxon>Pseudonocardiaceae</taxon>
        <taxon>Pseudonocardia</taxon>
    </lineage>
</organism>
<name>A0ABS6UNE6_9PSEU</name>
<dbReference type="PANTHER" id="PTHR24221:SF590">
    <property type="entry name" value="COMPONENT LINKED WITH THE ASSEMBLY OF CYTOCHROME' TRANSPORT TRANSMEMBRANE ATP-BINDING PROTEIN ABC TRANSPORTER CYDD-RELATED"/>
    <property type="match status" value="1"/>
</dbReference>
<feature type="domain" description="ABC transmembrane type-1" evidence="8">
    <location>
        <begin position="593"/>
        <end position="876"/>
    </location>
</feature>
<feature type="transmembrane region" description="Helical" evidence="6">
    <location>
        <begin position="703"/>
        <end position="728"/>
    </location>
</feature>
<feature type="transmembrane region" description="Helical" evidence="6">
    <location>
        <begin position="56"/>
        <end position="77"/>
    </location>
</feature>
<dbReference type="InterPro" id="IPR014216">
    <property type="entry name" value="ABC_transptr_CydD"/>
</dbReference>
<evidence type="ECO:0000259" key="8">
    <source>
        <dbReference type="PROSITE" id="PS50929"/>
    </source>
</evidence>
<feature type="compositionally biased region" description="Pro residues" evidence="5">
    <location>
        <begin position="555"/>
        <end position="570"/>
    </location>
</feature>
<proteinExistence type="predicted"/>
<keyword evidence="3 6" id="KW-1133">Transmembrane helix</keyword>
<dbReference type="Proteomes" id="UP000694287">
    <property type="component" value="Unassembled WGS sequence"/>
</dbReference>
<dbReference type="PROSITE" id="PS50893">
    <property type="entry name" value="ABC_TRANSPORTER_2"/>
    <property type="match status" value="2"/>
</dbReference>
<comment type="caution">
    <text evidence="9">The sequence shown here is derived from an EMBL/GenBank/DDBJ whole genome shotgun (WGS) entry which is preliminary data.</text>
</comment>
<dbReference type="PANTHER" id="PTHR24221">
    <property type="entry name" value="ATP-BINDING CASSETTE SUB-FAMILY B"/>
    <property type="match status" value="1"/>
</dbReference>
<evidence type="ECO:0000256" key="6">
    <source>
        <dbReference type="SAM" id="Phobius"/>
    </source>
</evidence>
<feature type="transmembrane region" description="Helical" evidence="6">
    <location>
        <begin position="20"/>
        <end position="44"/>
    </location>
</feature>
<feature type="transmembrane region" description="Helical" evidence="6">
    <location>
        <begin position="274"/>
        <end position="291"/>
    </location>
</feature>
<evidence type="ECO:0000256" key="3">
    <source>
        <dbReference type="ARBA" id="ARBA00022989"/>
    </source>
</evidence>
<dbReference type="InterPro" id="IPR003439">
    <property type="entry name" value="ABC_transporter-like_ATP-bd"/>
</dbReference>
<feature type="domain" description="ABC transmembrane type-1" evidence="8">
    <location>
        <begin position="20"/>
        <end position="303"/>
    </location>
</feature>
<feature type="transmembrane region" description="Helical" evidence="6">
    <location>
        <begin position="734"/>
        <end position="755"/>
    </location>
</feature>
<feature type="transmembrane region" description="Helical" evidence="6">
    <location>
        <begin position="816"/>
        <end position="839"/>
    </location>
</feature>
<evidence type="ECO:0000256" key="5">
    <source>
        <dbReference type="SAM" id="MobiDB-lite"/>
    </source>
</evidence>
<dbReference type="CDD" id="cd03228">
    <property type="entry name" value="ABCC_MRP_Like"/>
    <property type="match status" value="1"/>
</dbReference>
<dbReference type="RefSeq" id="WP_218615865.1">
    <property type="nucleotide sequence ID" value="NZ_JADQDK010000001.1"/>
</dbReference>
<feature type="region of interest" description="Disordered" evidence="5">
    <location>
        <begin position="540"/>
        <end position="570"/>
    </location>
</feature>
<feature type="transmembrane region" description="Helical" evidence="6">
    <location>
        <begin position="161"/>
        <end position="180"/>
    </location>
</feature>
<evidence type="ECO:0000256" key="4">
    <source>
        <dbReference type="ARBA" id="ARBA00023136"/>
    </source>
</evidence>
<dbReference type="InterPro" id="IPR039421">
    <property type="entry name" value="Type_1_exporter"/>
</dbReference>
<evidence type="ECO:0000256" key="2">
    <source>
        <dbReference type="ARBA" id="ARBA00022692"/>
    </source>
</evidence>